<comment type="caution">
    <text evidence="5">The sequence shown here is derived from an EMBL/GenBank/DDBJ whole genome shotgun (WGS) entry which is preliminary data.</text>
</comment>
<evidence type="ECO:0000256" key="2">
    <source>
        <dbReference type="ARBA" id="ARBA00023125"/>
    </source>
</evidence>
<dbReference type="Proteomes" id="UP001166585">
    <property type="component" value="Unassembled WGS sequence"/>
</dbReference>
<name>A0ABS5R797_9HYPH</name>
<evidence type="ECO:0000313" key="6">
    <source>
        <dbReference type="Proteomes" id="UP001166585"/>
    </source>
</evidence>
<dbReference type="InterPro" id="IPR047057">
    <property type="entry name" value="MerR_fam"/>
</dbReference>
<keyword evidence="6" id="KW-1185">Reference proteome</keyword>
<sequence>MGAFTIGEAARVSGVKVPTIRYYESIGLLPSPPRTEGGRRAYGDADLSRLAFIRHARELGFEIEAIRALLQLQDEPAQSCAAADAIARHRLEEVERRIASLTALKVELERMVEGCSHGRVDRCRVIETLADHSRCGHDHGGNESAVPRN</sequence>
<protein>
    <submittedName>
        <fullName evidence="5">Helix-turn-helix domain-containing protein</fullName>
    </submittedName>
</protein>
<evidence type="ECO:0000256" key="3">
    <source>
        <dbReference type="ARBA" id="ARBA00023163"/>
    </source>
</evidence>
<gene>
    <name evidence="5" type="ORF">KIP89_10525</name>
</gene>
<dbReference type="SUPFAM" id="SSF46955">
    <property type="entry name" value="Putative DNA-binding domain"/>
    <property type="match status" value="1"/>
</dbReference>
<dbReference type="CDD" id="cd04785">
    <property type="entry name" value="HTH_CadR-PbrR-like"/>
    <property type="match status" value="1"/>
</dbReference>
<evidence type="ECO:0000313" key="5">
    <source>
        <dbReference type="EMBL" id="MBS9477543.1"/>
    </source>
</evidence>
<dbReference type="Pfam" id="PF13411">
    <property type="entry name" value="MerR_1"/>
    <property type="match status" value="1"/>
</dbReference>
<dbReference type="PANTHER" id="PTHR30204:SF94">
    <property type="entry name" value="HEAVY METAL-DEPENDENT TRANSCRIPTIONAL REGULATOR HI_0293-RELATED"/>
    <property type="match status" value="1"/>
</dbReference>
<evidence type="ECO:0000259" key="4">
    <source>
        <dbReference type="PROSITE" id="PS50937"/>
    </source>
</evidence>
<dbReference type="PROSITE" id="PS00552">
    <property type="entry name" value="HTH_MERR_1"/>
    <property type="match status" value="1"/>
</dbReference>
<dbReference type="InterPro" id="IPR000551">
    <property type="entry name" value="MerR-type_HTH_dom"/>
</dbReference>
<dbReference type="PANTHER" id="PTHR30204">
    <property type="entry name" value="REDOX-CYCLING DRUG-SENSING TRANSCRIPTIONAL ACTIVATOR SOXR"/>
    <property type="match status" value="1"/>
</dbReference>
<keyword evidence="1" id="KW-0805">Transcription regulation</keyword>
<reference evidence="5" key="1">
    <citation type="submission" date="2021-05" db="EMBL/GenBank/DDBJ databases">
        <authorList>
            <person name="Sun Q."/>
            <person name="Inoue M."/>
        </authorList>
    </citation>
    <scope>NUCLEOTIDE SEQUENCE</scope>
    <source>
        <strain evidence="5">VKM B-3255</strain>
    </source>
</reference>
<dbReference type="EMBL" id="JAHCQH010000015">
    <property type="protein sequence ID" value="MBS9477543.1"/>
    <property type="molecule type" value="Genomic_DNA"/>
</dbReference>
<evidence type="ECO:0000256" key="1">
    <source>
        <dbReference type="ARBA" id="ARBA00023015"/>
    </source>
</evidence>
<proteinExistence type="predicted"/>
<dbReference type="InterPro" id="IPR009061">
    <property type="entry name" value="DNA-bd_dom_put_sf"/>
</dbReference>
<dbReference type="Gene3D" id="1.10.1660.10">
    <property type="match status" value="1"/>
</dbReference>
<feature type="domain" description="HTH merR-type" evidence="4">
    <location>
        <begin position="3"/>
        <end position="72"/>
    </location>
</feature>
<organism evidence="5 6">
    <name type="scientific">Ancylobacter radicis</name>
    <dbReference type="NCBI Taxonomy" id="2836179"/>
    <lineage>
        <taxon>Bacteria</taxon>
        <taxon>Pseudomonadati</taxon>
        <taxon>Pseudomonadota</taxon>
        <taxon>Alphaproteobacteria</taxon>
        <taxon>Hyphomicrobiales</taxon>
        <taxon>Xanthobacteraceae</taxon>
        <taxon>Ancylobacter</taxon>
    </lineage>
</organism>
<dbReference type="PROSITE" id="PS50937">
    <property type="entry name" value="HTH_MERR_2"/>
    <property type="match status" value="1"/>
</dbReference>
<keyword evidence="3" id="KW-0804">Transcription</keyword>
<accession>A0ABS5R797</accession>
<dbReference type="SMART" id="SM00422">
    <property type="entry name" value="HTH_MERR"/>
    <property type="match status" value="1"/>
</dbReference>
<dbReference type="PRINTS" id="PR00040">
    <property type="entry name" value="HTHMERR"/>
</dbReference>
<keyword evidence="2" id="KW-0238">DNA-binding</keyword>